<accession>A0AAD7RFJ4</accession>
<evidence type="ECO:0000313" key="2">
    <source>
        <dbReference type="Proteomes" id="UP001221898"/>
    </source>
</evidence>
<protein>
    <submittedName>
        <fullName evidence="1">Uncharacterized protein</fullName>
    </submittedName>
</protein>
<evidence type="ECO:0000313" key="1">
    <source>
        <dbReference type="EMBL" id="KAJ8378945.1"/>
    </source>
</evidence>
<dbReference type="AlphaFoldDB" id="A0AAD7RFJ4"/>
<organism evidence="1 2">
    <name type="scientific">Aldrovandia affinis</name>
    <dbReference type="NCBI Taxonomy" id="143900"/>
    <lineage>
        <taxon>Eukaryota</taxon>
        <taxon>Metazoa</taxon>
        <taxon>Chordata</taxon>
        <taxon>Craniata</taxon>
        <taxon>Vertebrata</taxon>
        <taxon>Euteleostomi</taxon>
        <taxon>Actinopterygii</taxon>
        <taxon>Neopterygii</taxon>
        <taxon>Teleostei</taxon>
        <taxon>Notacanthiformes</taxon>
        <taxon>Halosauridae</taxon>
        <taxon>Aldrovandia</taxon>
    </lineage>
</organism>
<reference evidence="1" key="1">
    <citation type="journal article" date="2023" name="Science">
        <title>Genome structures resolve the early diversification of teleost fishes.</title>
        <authorList>
            <person name="Parey E."/>
            <person name="Louis A."/>
            <person name="Montfort J."/>
            <person name="Bouchez O."/>
            <person name="Roques C."/>
            <person name="Iampietro C."/>
            <person name="Lluch J."/>
            <person name="Castinel A."/>
            <person name="Donnadieu C."/>
            <person name="Desvignes T."/>
            <person name="Floi Bucao C."/>
            <person name="Jouanno E."/>
            <person name="Wen M."/>
            <person name="Mejri S."/>
            <person name="Dirks R."/>
            <person name="Jansen H."/>
            <person name="Henkel C."/>
            <person name="Chen W.J."/>
            <person name="Zahm M."/>
            <person name="Cabau C."/>
            <person name="Klopp C."/>
            <person name="Thompson A.W."/>
            <person name="Robinson-Rechavi M."/>
            <person name="Braasch I."/>
            <person name="Lecointre G."/>
            <person name="Bobe J."/>
            <person name="Postlethwait J.H."/>
            <person name="Berthelot C."/>
            <person name="Roest Crollius H."/>
            <person name="Guiguen Y."/>
        </authorList>
    </citation>
    <scope>NUCLEOTIDE SEQUENCE</scope>
    <source>
        <strain evidence="1">NC1722</strain>
    </source>
</reference>
<gene>
    <name evidence="1" type="ORF">AAFF_G00233100</name>
</gene>
<sequence>MSPPCGEITPIVCGPVGPQVTVIDRHDVIHGSTLLIIYSRTCNVAARPFTFTLTRNAENDSRSSRSSNLTDL</sequence>
<proteinExistence type="predicted"/>
<name>A0AAD7RFJ4_9TELE</name>
<dbReference type="EMBL" id="JAINUG010000306">
    <property type="protein sequence ID" value="KAJ8378945.1"/>
    <property type="molecule type" value="Genomic_DNA"/>
</dbReference>
<keyword evidence="2" id="KW-1185">Reference proteome</keyword>
<comment type="caution">
    <text evidence="1">The sequence shown here is derived from an EMBL/GenBank/DDBJ whole genome shotgun (WGS) entry which is preliminary data.</text>
</comment>
<dbReference type="Proteomes" id="UP001221898">
    <property type="component" value="Unassembled WGS sequence"/>
</dbReference>